<feature type="region of interest" description="Disordered" evidence="1">
    <location>
        <begin position="32"/>
        <end position="51"/>
    </location>
</feature>
<dbReference type="AlphaFoldDB" id="A0A5B7DD66"/>
<sequence length="85" mass="9372">MQSPERDVMGLREPIRWASKGFRVRSGSLFTLGGSSDSKHAKRKKSGDKTTTLSEAVREQCWCGRVRCYGAAVNLTVTCCCLEVS</sequence>
<name>A0A5B7DD66_PORTR</name>
<dbReference type="EMBL" id="VSRR010000733">
    <property type="protein sequence ID" value="MPC19036.1"/>
    <property type="molecule type" value="Genomic_DNA"/>
</dbReference>
<evidence type="ECO:0000313" key="3">
    <source>
        <dbReference type="Proteomes" id="UP000324222"/>
    </source>
</evidence>
<accession>A0A5B7DD66</accession>
<organism evidence="2 3">
    <name type="scientific">Portunus trituberculatus</name>
    <name type="common">Swimming crab</name>
    <name type="synonym">Neptunus trituberculatus</name>
    <dbReference type="NCBI Taxonomy" id="210409"/>
    <lineage>
        <taxon>Eukaryota</taxon>
        <taxon>Metazoa</taxon>
        <taxon>Ecdysozoa</taxon>
        <taxon>Arthropoda</taxon>
        <taxon>Crustacea</taxon>
        <taxon>Multicrustacea</taxon>
        <taxon>Malacostraca</taxon>
        <taxon>Eumalacostraca</taxon>
        <taxon>Eucarida</taxon>
        <taxon>Decapoda</taxon>
        <taxon>Pleocyemata</taxon>
        <taxon>Brachyura</taxon>
        <taxon>Eubrachyura</taxon>
        <taxon>Portunoidea</taxon>
        <taxon>Portunidae</taxon>
        <taxon>Portuninae</taxon>
        <taxon>Portunus</taxon>
    </lineage>
</organism>
<reference evidence="2 3" key="1">
    <citation type="submission" date="2019-05" db="EMBL/GenBank/DDBJ databases">
        <title>Another draft genome of Portunus trituberculatus and its Hox gene families provides insights of decapod evolution.</title>
        <authorList>
            <person name="Jeong J.-H."/>
            <person name="Song I."/>
            <person name="Kim S."/>
            <person name="Choi T."/>
            <person name="Kim D."/>
            <person name="Ryu S."/>
            <person name="Kim W."/>
        </authorList>
    </citation>
    <scope>NUCLEOTIDE SEQUENCE [LARGE SCALE GENOMIC DNA]</scope>
    <source>
        <tissue evidence="2">Muscle</tissue>
    </source>
</reference>
<dbReference type="Proteomes" id="UP000324222">
    <property type="component" value="Unassembled WGS sequence"/>
</dbReference>
<proteinExistence type="predicted"/>
<evidence type="ECO:0000256" key="1">
    <source>
        <dbReference type="SAM" id="MobiDB-lite"/>
    </source>
</evidence>
<comment type="caution">
    <text evidence="2">The sequence shown here is derived from an EMBL/GenBank/DDBJ whole genome shotgun (WGS) entry which is preliminary data.</text>
</comment>
<gene>
    <name evidence="2" type="ORF">E2C01_011942</name>
</gene>
<evidence type="ECO:0000313" key="2">
    <source>
        <dbReference type="EMBL" id="MPC19036.1"/>
    </source>
</evidence>
<protein>
    <submittedName>
        <fullName evidence="2">Uncharacterized protein</fullName>
    </submittedName>
</protein>
<keyword evidence="3" id="KW-1185">Reference proteome</keyword>